<organism evidence="2 3">
    <name type="scientific">Flavobacterium branchiophilum</name>
    <dbReference type="NCBI Taxonomy" id="55197"/>
    <lineage>
        <taxon>Bacteria</taxon>
        <taxon>Pseudomonadati</taxon>
        <taxon>Bacteroidota</taxon>
        <taxon>Flavobacteriia</taxon>
        <taxon>Flavobacteriales</taxon>
        <taxon>Flavobacteriaceae</taxon>
        <taxon>Flavobacterium</taxon>
    </lineage>
</organism>
<sequence length="893" mass="100383">MKKMKQNVYHKFFKNLWKLVSLTLLVTYNVILGQTNPTVIGTEVFTISASSTPVSPSNIKNAAHYFVTNSGTNYLNDAIQFALNAGYKNIYIEEGTYLVNKTINFHSITTNKLLSGIKIEGAGMGTIIKPNVTTLTSIFNIGAFLNTPKINDSYCENNIISNIFIDLDTKIRTGVRIGARGQYALIENLWIQNAQVAETEQYFTKYVSDIQWIDNKPVEKETQITANVAKGNGAILIDLPLDNDPTTTILDGFFISTTSNPNGLAYESDFNKFNNIKIRDCDIGISYNFKYISLLIQSTFNGNVFNDIIIERFKTAVDFGPVAANCSNNLFSNFGIQPDKIKNQFVFRRIHGDRNTLTNINTFDWTAASPSIFIYDISSSAKQLTIENSNLRATANLKNDPFYIKDDGNDTKLINNNDVNGYTNNILRGVKDFAVFGQNYYNKTENDFQAINFNTIDFDDIRNYAGARFGAIMGYPNRFWVRNKNIVIGQMNLNANEFDNRSSIELYGKLKWQPYEAFGTVEGPNKYVLANSDNFCGVQWTKVSDLLSNSTWNHIASQNVKMNNFAIVNNPAVPDPANAPGIRLDNAGNVRIGTSAPVANAEQLQVDGDVKAQKLILTKGLINGSFFNSIAERDEKSLVLNVGNLVGTDPKSRMLKFFDFPSSNLDSKSWFWFGLEDRSDMNRLRFFAKANGESEFILSDKGQNVNFEIFEGNDYVLQVMPKTDSHLIIGGGDNMTFPFNPDYHNYSFWVKSGNARFDNKVGIGSTNFRVFSDDTAATATSPAFVGDYRLVVDGNIRARGFKASVGQWPDYVFNTNYKLQTLNQVEKHIAENGHLPNVPSQKEMKEHGIDIVGMAQIQMLKIEELTLYLISQNKKMEQLENEIKQLKKLIDKR</sequence>
<dbReference type="SUPFAM" id="SSF51126">
    <property type="entry name" value="Pectin lyase-like"/>
    <property type="match status" value="1"/>
</dbReference>
<name>A0A2H3KEI9_9FLAO</name>
<dbReference type="EMBL" id="PCMW01000030">
    <property type="protein sequence ID" value="PDS25239.1"/>
    <property type="molecule type" value="Genomic_DNA"/>
</dbReference>
<comment type="caution">
    <text evidence="2">The sequence shown here is derived from an EMBL/GenBank/DDBJ whole genome shotgun (WGS) entry which is preliminary data.</text>
</comment>
<dbReference type="Proteomes" id="UP000220828">
    <property type="component" value="Unassembled WGS sequence"/>
</dbReference>
<protein>
    <submittedName>
        <fullName evidence="2">Uncharacterized protein</fullName>
    </submittedName>
</protein>
<dbReference type="AlphaFoldDB" id="A0A2H3KEI9"/>
<evidence type="ECO:0000313" key="2">
    <source>
        <dbReference type="EMBL" id="PDS25239.1"/>
    </source>
</evidence>
<feature type="coiled-coil region" evidence="1">
    <location>
        <begin position="862"/>
        <end position="892"/>
    </location>
</feature>
<gene>
    <name evidence="2" type="ORF">B0A77_05225</name>
</gene>
<evidence type="ECO:0000313" key="3">
    <source>
        <dbReference type="Proteomes" id="UP000220828"/>
    </source>
</evidence>
<accession>A0A2H3KEI9</accession>
<dbReference type="InterPro" id="IPR011050">
    <property type="entry name" value="Pectin_lyase_fold/virulence"/>
</dbReference>
<keyword evidence="1" id="KW-0175">Coiled coil</keyword>
<reference evidence="2 3" key="1">
    <citation type="submission" date="2017-09" db="EMBL/GenBank/DDBJ databases">
        <title>Whole genomes of Flavobacteriaceae.</title>
        <authorList>
            <person name="Stine C."/>
            <person name="Li C."/>
            <person name="Tadesse D."/>
        </authorList>
    </citation>
    <scope>NUCLEOTIDE SEQUENCE [LARGE SCALE GENOMIC DNA]</scope>
    <source>
        <strain evidence="2 3">ATCC 35036</strain>
    </source>
</reference>
<proteinExistence type="predicted"/>
<evidence type="ECO:0000256" key="1">
    <source>
        <dbReference type="SAM" id="Coils"/>
    </source>
</evidence>